<dbReference type="OrthoDB" id="3675232at2759"/>
<gene>
    <name evidence="2" type="ORF">BDV95DRAFT_595261</name>
</gene>
<dbReference type="EMBL" id="JAADJZ010000013">
    <property type="protein sequence ID" value="KAF2870519.1"/>
    <property type="molecule type" value="Genomic_DNA"/>
</dbReference>
<evidence type="ECO:0000256" key="1">
    <source>
        <dbReference type="SAM" id="MobiDB-lite"/>
    </source>
</evidence>
<feature type="region of interest" description="Disordered" evidence="1">
    <location>
        <begin position="1"/>
        <end position="133"/>
    </location>
</feature>
<sequence>MPRARKQSNVDRLEALKPRRRDRAGQPNEILRSAVHRRSGRIATKAATPIVYREPSDPIDSDAEPTDDATSSYSGATTLAAKRGRGSGQDLDADFQQPASPVSTLTSDEDALPLSDDETDPSTSSSARPPIRRAARIARDTLFNLSNPSSQVASPRASTPLSIDLAPAVLALARSHSTRLPIYARPPALSRDRLTVDALTVHLYAAADTPDVWASALSSTRFNNGPRKHPPFRELYRLTEPHARDASEWAENIRWAKEQFRVFGSVTWTEYDYHLECVQEQRRETFWVSEEAIRAGGRRG</sequence>
<feature type="compositionally biased region" description="Acidic residues" evidence="1">
    <location>
        <begin position="57"/>
        <end position="67"/>
    </location>
</feature>
<organism evidence="2 3">
    <name type="scientific">Massariosphaeria phaeospora</name>
    <dbReference type="NCBI Taxonomy" id="100035"/>
    <lineage>
        <taxon>Eukaryota</taxon>
        <taxon>Fungi</taxon>
        <taxon>Dikarya</taxon>
        <taxon>Ascomycota</taxon>
        <taxon>Pezizomycotina</taxon>
        <taxon>Dothideomycetes</taxon>
        <taxon>Pleosporomycetidae</taxon>
        <taxon>Pleosporales</taxon>
        <taxon>Pleosporales incertae sedis</taxon>
        <taxon>Massariosphaeria</taxon>
    </lineage>
</organism>
<evidence type="ECO:0000313" key="2">
    <source>
        <dbReference type="EMBL" id="KAF2870519.1"/>
    </source>
</evidence>
<dbReference type="AlphaFoldDB" id="A0A7C8M755"/>
<reference evidence="2 3" key="1">
    <citation type="submission" date="2020-01" db="EMBL/GenBank/DDBJ databases">
        <authorList>
            <consortium name="DOE Joint Genome Institute"/>
            <person name="Haridas S."/>
            <person name="Albert R."/>
            <person name="Binder M."/>
            <person name="Bloem J."/>
            <person name="Labutti K."/>
            <person name="Salamov A."/>
            <person name="Andreopoulos B."/>
            <person name="Baker S.E."/>
            <person name="Barry K."/>
            <person name="Bills G."/>
            <person name="Bluhm B.H."/>
            <person name="Cannon C."/>
            <person name="Castanera R."/>
            <person name="Culley D.E."/>
            <person name="Daum C."/>
            <person name="Ezra D."/>
            <person name="Gonzalez J.B."/>
            <person name="Henrissat B."/>
            <person name="Kuo A."/>
            <person name="Liang C."/>
            <person name="Lipzen A."/>
            <person name="Lutzoni F."/>
            <person name="Magnuson J."/>
            <person name="Mondo S."/>
            <person name="Nolan M."/>
            <person name="Ohm R."/>
            <person name="Pangilinan J."/>
            <person name="Park H.-J.H."/>
            <person name="Ramirez L."/>
            <person name="Alfaro M."/>
            <person name="Sun H."/>
            <person name="Tritt A."/>
            <person name="Yoshinaga Y."/>
            <person name="Zwiers L.-H.L."/>
            <person name="Turgeon B.G."/>
            <person name="Goodwin S.B."/>
            <person name="Spatafora J.W."/>
            <person name="Crous P.W."/>
            <person name="Grigoriev I.V."/>
        </authorList>
    </citation>
    <scope>NUCLEOTIDE SEQUENCE [LARGE SCALE GENOMIC DNA]</scope>
    <source>
        <strain evidence="2 3">CBS 611.86</strain>
    </source>
</reference>
<accession>A0A7C8M755</accession>
<feature type="compositionally biased region" description="Basic and acidic residues" evidence="1">
    <location>
        <begin position="8"/>
        <end position="17"/>
    </location>
</feature>
<feature type="compositionally biased region" description="Acidic residues" evidence="1">
    <location>
        <begin position="107"/>
        <end position="120"/>
    </location>
</feature>
<protein>
    <submittedName>
        <fullName evidence="2">Uncharacterized protein</fullName>
    </submittedName>
</protein>
<evidence type="ECO:0000313" key="3">
    <source>
        <dbReference type="Proteomes" id="UP000481861"/>
    </source>
</evidence>
<proteinExistence type="predicted"/>
<feature type="compositionally biased region" description="Polar residues" evidence="1">
    <location>
        <begin position="68"/>
        <end position="77"/>
    </location>
</feature>
<feature type="compositionally biased region" description="Polar residues" evidence="1">
    <location>
        <begin position="97"/>
        <end position="106"/>
    </location>
</feature>
<name>A0A7C8M755_9PLEO</name>
<comment type="caution">
    <text evidence="2">The sequence shown here is derived from an EMBL/GenBank/DDBJ whole genome shotgun (WGS) entry which is preliminary data.</text>
</comment>
<keyword evidence="3" id="KW-1185">Reference proteome</keyword>
<dbReference type="Proteomes" id="UP000481861">
    <property type="component" value="Unassembled WGS sequence"/>
</dbReference>